<dbReference type="Gene3D" id="3.30.420.10">
    <property type="entry name" value="Ribonuclease H-like superfamily/Ribonuclease H"/>
    <property type="match status" value="1"/>
</dbReference>
<dbReference type="InterPro" id="IPR040676">
    <property type="entry name" value="DUF5641"/>
</dbReference>
<dbReference type="InterPro" id="IPR001584">
    <property type="entry name" value="Integrase_cat-core"/>
</dbReference>
<evidence type="ECO:0000313" key="2">
    <source>
        <dbReference type="EMBL" id="CAL5141342.1"/>
    </source>
</evidence>
<evidence type="ECO:0000313" key="3">
    <source>
        <dbReference type="Proteomes" id="UP001497525"/>
    </source>
</evidence>
<dbReference type="PROSITE" id="PS50994">
    <property type="entry name" value="INTEGRASE"/>
    <property type="match status" value="1"/>
</dbReference>
<proteinExistence type="predicted"/>
<dbReference type="AlphaFoldDB" id="A0AAV2TWX5"/>
<dbReference type="Pfam" id="PF18701">
    <property type="entry name" value="DUF5641"/>
    <property type="match status" value="1"/>
</dbReference>
<dbReference type="Proteomes" id="UP001497525">
    <property type="component" value="Unassembled WGS sequence"/>
</dbReference>
<dbReference type="EMBL" id="CAXLJL010000856">
    <property type="protein sequence ID" value="CAL5141342.1"/>
    <property type="molecule type" value="Genomic_DNA"/>
</dbReference>
<reference evidence="2" key="1">
    <citation type="submission" date="2024-06" db="EMBL/GenBank/DDBJ databases">
        <authorList>
            <person name="Liu X."/>
            <person name="Lenzi L."/>
            <person name="Haldenby T S."/>
            <person name="Uol C."/>
        </authorList>
    </citation>
    <scope>NUCLEOTIDE SEQUENCE</scope>
</reference>
<dbReference type="PANTHER" id="PTHR47331:SF1">
    <property type="entry name" value="GAG-LIKE PROTEIN"/>
    <property type="match status" value="1"/>
</dbReference>
<comment type="caution">
    <text evidence="2">The sequence shown here is derived from an EMBL/GenBank/DDBJ whole genome shotgun (WGS) entry which is preliminary data.</text>
</comment>
<sequence length="253" mass="28728">MALMRFISRRGKPKVMFSDNGTNFVGAEAELKRALLHVDQERVQIALANKGIEWNFNPPGASHWGGVWERMIRTTRRLLQAVAKQQVMTDETLVTYLAEVERIINDRPIVPVYDDPSAPHVLTPNDLIQLGGNRGLVCNEPTLADRYKKAWRQAQYLSQVFWKRWVREYLPTIQIVRKWTKTARDLRPGDLVMLVGATPVVGEWPKGVIIKVHQGEDGHVRDVYVRTSAGTLRRDVRSLCLLEGAGPTDHDSS</sequence>
<dbReference type="PANTHER" id="PTHR47331">
    <property type="entry name" value="PHD-TYPE DOMAIN-CONTAINING PROTEIN"/>
    <property type="match status" value="1"/>
</dbReference>
<protein>
    <recommendedName>
        <fullName evidence="1">Integrase catalytic domain-containing protein</fullName>
    </recommendedName>
</protein>
<gene>
    <name evidence="2" type="ORF">CDAUBV1_LOCUS16595</name>
</gene>
<feature type="domain" description="Integrase catalytic" evidence="1">
    <location>
        <begin position="1"/>
        <end position="132"/>
    </location>
</feature>
<dbReference type="GO" id="GO:0003676">
    <property type="term" value="F:nucleic acid binding"/>
    <property type="evidence" value="ECO:0007669"/>
    <property type="project" value="InterPro"/>
</dbReference>
<dbReference type="GO" id="GO:0015074">
    <property type="term" value="P:DNA integration"/>
    <property type="evidence" value="ECO:0007669"/>
    <property type="project" value="InterPro"/>
</dbReference>
<name>A0AAV2TWX5_CALDB</name>
<accession>A0AAV2TWX5</accession>
<evidence type="ECO:0000259" key="1">
    <source>
        <dbReference type="PROSITE" id="PS50994"/>
    </source>
</evidence>
<organism evidence="2 3">
    <name type="scientific">Calicophoron daubneyi</name>
    <name type="common">Rumen fluke</name>
    <name type="synonym">Paramphistomum daubneyi</name>
    <dbReference type="NCBI Taxonomy" id="300641"/>
    <lineage>
        <taxon>Eukaryota</taxon>
        <taxon>Metazoa</taxon>
        <taxon>Spiralia</taxon>
        <taxon>Lophotrochozoa</taxon>
        <taxon>Platyhelminthes</taxon>
        <taxon>Trematoda</taxon>
        <taxon>Digenea</taxon>
        <taxon>Plagiorchiida</taxon>
        <taxon>Pronocephalata</taxon>
        <taxon>Paramphistomoidea</taxon>
        <taxon>Paramphistomidae</taxon>
        <taxon>Calicophoron</taxon>
    </lineage>
</organism>
<dbReference type="InterPro" id="IPR012337">
    <property type="entry name" value="RNaseH-like_sf"/>
</dbReference>
<dbReference type="SUPFAM" id="SSF53098">
    <property type="entry name" value="Ribonuclease H-like"/>
    <property type="match status" value="1"/>
</dbReference>
<dbReference type="InterPro" id="IPR036397">
    <property type="entry name" value="RNaseH_sf"/>
</dbReference>